<feature type="binding site" evidence="10 12">
    <location>
        <position position="111"/>
    </location>
    <ligand>
        <name>L-glutamine</name>
        <dbReference type="ChEBI" id="CHEBI:58359"/>
    </ligand>
</feature>
<dbReference type="InterPro" id="IPR021196">
    <property type="entry name" value="PdxT/SNO_CS"/>
</dbReference>
<evidence type="ECO:0000256" key="2">
    <source>
        <dbReference type="ARBA" id="ARBA00022801"/>
    </source>
</evidence>
<organism evidence="13 14">
    <name type="scientific">Candidatus Polarisedimenticola svalbardensis</name>
    <dbReference type="NCBI Taxonomy" id="2886004"/>
    <lineage>
        <taxon>Bacteria</taxon>
        <taxon>Pseudomonadati</taxon>
        <taxon>Acidobacteriota</taxon>
        <taxon>Candidatus Polarisedimenticolia</taxon>
        <taxon>Candidatus Polarisedimenticolales</taxon>
        <taxon>Candidatus Polarisedimenticolaceae</taxon>
        <taxon>Candidatus Polarisedimenticola</taxon>
    </lineage>
</organism>
<evidence type="ECO:0000256" key="12">
    <source>
        <dbReference type="PIRSR" id="PIRSR005639-2"/>
    </source>
</evidence>
<reference evidence="13 14" key="1">
    <citation type="submission" date="2020-08" db="EMBL/GenBank/DDBJ databases">
        <title>Acidobacteriota in marine sediments use diverse sulfur dissimilation pathways.</title>
        <authorList>
            <person name="Wasmund K."/>
        </authorList>
    </citation>
    <scope>NUCLEOTIDE SEQUENCE [LARGE SCALE GENOMIC DNA]</scope>
    <source>
        <strain evidence="13">MAG AM4</strain>
    </source>
</reference>
<evidence type="ECO:0000256" key="9">
    <source>
        <dbReference type="ARBA" id="ARBA00064749"/>
    </source>
</evidence>
<dbReference type="PANTHER" id="PTHR31559">
    <property type="entry name" value="PYRIDOXAL 5'-PHOSPHATE SYNTHASE SUBUNIT SNO"/>
    <property type="match status" value="1"/>
</dbReference>
<dbReference type="GO" id="GO:0042823">
    <property type="term" value="P:pyridoxal phosphate biosynthetic process"/>
    <property type="evidence" value="ECO:0007669"/>
    <property type="project" value="UniProtKB-UniRule"/>
</dbReference>
<evidence type="ECO:0000256" key="1">
    <source>
        <dbReference type="ARBA" id="ARBA00008345"/>
    </source>
</evidence>
<name>A0A8J7CC29_9BACT</name>
<evidence type="ECO:0000256" key="5">
    <source>
        <dbReference type="ARBA" id="ARBA00023239"/>
    </source>
</evidence>
<evidence type="ECO:0000256" key="8">
    <source>
        <dbReference type="ARBA" id="ARBA00054599"/>
    </source>
</evidence>
<dbReference type="GO" id="GO:0005829">
    <property type="term" value="C:cytosol"/>
    <property type="evidence" value="ECO:0007669"/>
    <property type="project" value="TreeGrafter"/>
</dbReference>
<comment type="similarity">
    <text evidence="1 10">Belongs to the glutaminase PdxT/SNO family.</text>
</comment>
<dbReference type="FunFam" id="3.40.50.880:FF:000010">
    <property type="entry name" value="uncharacterized protein LOC100176842 isoform X2"/>
    <property type="match status" value="1"/>
</dbReference>
<dbReference type="EMBL" id="JACXWD010000004">
    <property type="protein sequence ID" value="MBD3866927.1"/>
    <property type="molecule type" value="Genomic_DNA"/>
</dbReference>
<dbReference type="GO" id="GO:0036381">
    <property type="term" value="F:pyridoxal 5'-phosphate synthase (glutamine hydrolysing) activity"/>
    <property type="evidence" value="ECO:0007669"/>
    <property type="project" value="UniProtKB-UniRule"/>
</dbReference>
<comment type="pathway">
    <text evidence="10">Cofactor biosynthesis; pyridoxal 5'-phosphate biosynthesis.</text>
</comment>
<dbReference type="InterPro" id="IPR002161">
    <property type="entry name" value="PdxT/SNO"/>
</dbReference>
<evidence type="ECO:0000313" key="13">
    <source>
        <dbReference type="EMBL" id="MBD3866927.1"/>
    </source>
</evidence>
<evidence type="ECO:0000313" key="14">
    <source>
        <dbReference type="Proteomes" id="UP000648239"/>
    </source>
</evidence>
<dbReference type="PROSITE" id="PS51130">
    <property type="entry name" value="PDXT_SNO_2"/>
    <property type="match status" value="1"/>
</dbReference>
<dbReference type="EC" id="3.5.1.2" evidence="10"/>
<comment type="catalytic activity">
    <reaction evidence="6 10">
        <text>aldehydo-D-ribose 5-phosphate + D-glyceraldehyde 3-phosphate + L-glutamine = pyridoxal 5'-phosphate + L-glutamate + phosphate + 3 H2O + H(+)</text>
        <dbReference type="Rhea" id="RHEA:31507"/>
        <dbReference type="ChEBI" id="CHEBI:15377"/>
        <dbReference type="ChEBI" id="CHEBI:15378"/>
        <dbReference type="ChEBI" id="CHEBI:29985"/>
        <dbReference type="ChEBI" id="CHEBI:43474"/>
        <dbReference type="ChEBI" id="CHEBI:58273"/>
        <dbReference type="ChEBI" id="CHEBI:58359"/>
        <dbReference type="ChEBI" id="CHEBI:59776"/>
        <dbReference type="ChEBI" id="CHEBI:597326"/>
        <dbReference type="EC" id="4.3.3.6"/>
    </reaction>
</comment>
<keyword evidence="5 10" id="KW-0456">Lyase</keyword>
<feature type="active site" description="Charge relay system" evidence="10 11">
    <location>
        <position position="175"/>
    </location>
</feature>
<evidence type="ECO:0000256" key="11">
    <source>
        <dbReference type="PIRSR" id="PIRSR005639-1"/>
    </source>
</evidence>
<dbReference type="PROSITE" id="PS01236">
    <property type="entry name" value="PDXT_SNO_1"/>
    <property type="match status" value="1"/>
</dbReference>
<dbReference type="NCBIfam" id="TIGR03800">
    <property type="entry name" value="PLP_synth_Pdx2"/>
    <property type="match status" value="1"/>
</dbReference>
<feature type="active site" description="Nucleophile" evidence="10 11">
    <location>
        <position position="84"/>
    </location>
</feature>
<dbReference type="GO" id="GO:0006543">
    <property type="term" value="P:L-glutamine catabolic process"/>
    <property type="evidence" value="ECO:0007669"/>
    <property type="project" value="UniProtKB-UniRule"/>
</dbReference>
<dbReference type="AlphaFoldDB" id="A0A8J7CC29"/>
<dbReference type="Pfam" id="PF01174">
    <property type="entry name" value="SNO"/>
    <property type="match status" value="1"/>
</dbReference>
<evidence type="ECO:0000256" key="10">
    <source>
        <dbReference type="HAMAP-Rule" id="MF_01615"/>
    </source>
</evidence>
<keyword evidence="4 10" id="KW-0315">Glutamine amidotransferase</keyword>
<comment type="caution">
    <text evidence="13">The sequence shown here is derived from an EMBL/GenBank/DDBJ whole genome shotgun (WGS) entry which is preliminary data.</text>
</comment>
<dbReference type="PIRSF" id="PIRSF005639">
    <property type="entry name" value="Glut_amidoT_SNO"/>
    <property type="match status" value="1"/>
</dbReference>
<evidence type="ECO:0000256" key="6">
    <source>
        <dbReference type="ARBA" id="ARBA00047992"/>
    </source>
</evidence>
<dbReference type="UniPathway" id="UPA00245"/>
<dbReference type="Proteomes" id="UP000648239">
    <property type="component" value="Unassembled WGS sequence"/>
</dbReference>
<evidence type="ECO:0000256" key="3">
    <source>
        <dbReference type="ARBA" id="ARBA00022898"/>
    </source>
</evidence>
<dbReference type="Gene3D" id="3.40.50.880">
    <property type="match status" value="1"/>
</dbReference>
<dbReference type="EC" id="4.3.3.6" evidence="10"/>
<feature type="binding site" evidence="10 12">
    <location>
        <begin position="52"/>
        <end position="54"/>
    </location>
    <ligand>
        <name>L-glutamine</name>
        <dbReference type="ChEBI" id="CHEBI:58359"/>
    </ligand>
</feature>
<keyword evidence="3 10" id="KW-0663">Pyridoxal phosphate</keyword>
<dbReference type="PROSITE" id="PS51273">
    <property type="entry name" value="GATASE_TYPE_1"/>
    <property type="match status" value="1"/>
</dbReference>
<evidence type="ECO:0000256" key="7">
    <source>
        <dbReference type="ARBA" id="ARBA00049534"/>
    </source>
</evidence>
<dbReference type="GO" id="GO:0008614">
    <property type="term" value="P:pyridoxine metabolic process"/>
    <property type="evidence" value="ECO:0007669"/>
    <property type="project" value="TreeGrafter"/>
</dbReference>
<comment type="catalytic activity">
    <reaction evidence="7 10">
        <text>L-glutamine + H2O = L-glutamate + NH4(+)</text>
        <dbReference type="Rhea" id="RHEA:15889"/>
        <dbReference type="ChEBI" id="CHEBI:15377"/>
        <dbReference type="ChEBI" id="CHEBI:28938"/>
        <dbReference type="ChEBI" id="CHEBI:29985"/>
        <dbReference type="ChEBI" id="CHEBI:58359"/>
        <dbReference type="EC" id="3.5.1.2"/>
    </reaction>
</comment>
<gene>
    <name evidence="10 13" type="primary">pdxT</name>
    <name evidence="13" type="ORF">IFK94_02290</name>
</gene>
<protein>
    <recommendedName>
        <fullName evidence="10">Pyridoxal 5'-phosphate synthase subunit PdxT</fullName>
        <ecNumber evidence="10">4.3.3.6</ecNumber>
    </recommendedName>
    <alternativeName>
        <fullName evidence="10">Pdx2</fullName>
    </alternativeName>
    <alternativeName>
        <fullName evidence="10">Pyridoxal 5'-phosphate synthase glutaminase subunit</fullName>
        <ecNumber evidence="10">3.5.1.2</ecNumber>
    </alternativeName>
</protein>
<sequence>MKIGVLALQGDFAAHATALQQAAWGNAIPVEVVEVRRAAELSGLDGLVLPGGESTTLLNLMQDEPWFDRLQEFHGSGGAILGTCAGAILLSREVLNPEQPSLGLIDATIERNGFGRQVDSFETELAVDIPGGRMAAVFIRAPRFRRLSGKVEVLGSWQGEPVLVREGRVIACTFHPELTGDVRLHAFFLSVVQGTDRVSLKRAFDTRGAVASREERWR</sequence>
<dbReference type="PANTHER" id="PTHR31559:SF0">
    <property type="entry name" value="PYRIDOXAL 5'-PHOSPHATE SYNTHASE SUBUNIT SNO1-RELATED"/>
    <property type="match status" value="1"/>
</dbReference>
<dbReference type="GO" id="GO:1903600">
    <property type="term" value="C:glutaminase complex"/>
    <property type="evidence" value="ECO:0007669"/>
    <property type="project" value="TreeGrafter"/>
</dbReference>
<feature type="active site" description="Charge relay system" evidence="10 11">
    <location>
        <position position="177"/>
    </location>
</feature>
<dbReference type="SUPFAM" id="SSF52317">
    <property type="entry name" value="Class I glutamine amidotransferase-like"/>
    <property type="match status" value="1"/>
</dbReference>
<dbReference type="GO" id="GO:0004359">
    <property type="term" value="F:glutaminase activity"/>
    <property type="evidence" value="ECO:0007669"/>
    <property type="project" value="UniProtKB-UniRule"/>
</dbReference>
<dbReference type="HAMAP" id="MF_01615">
    <property type="entry name" value="PdxT"/>
    <property type="match status" value="1"/>
</dbReference>
<accession>A0A8J7CC29</accession>
<comment type="subunit">
    <text evidence="9 10">In the presence of PdxS, forms a dodecamer of heterodimers. Only shows activity in the heterodimer.</text>
</comment>
<proteinExistence type="inferred from homology"/>
<dbReference type="CDD" id="cd01749">
    <property type="entry name" value="GATase1_PB"/>
    <property type="match status" value="1"/>
</dbReference>
<comment type="function">
    <text evidence="8 10">Catalyzes the hydrolysis of glutamine to glutamate and ammonia as part of the biosynthesis of pyridoxal 5'-phosphate. The resulting ammonia molecule is channeled to the active site of PdxS.</text>
</comment>
<keyword evidence="2 10" id="KW-0378">Hydrolase</keyword>
<evidence type="ECO:0000256" key="4">
    <source>
        <dbReference type="ARBA" id="ARBA00022962"/>
    </source>
</evidence>
<dbReference type="InterPro" id="IPR029062">
    <property type="entry name" value="Class_I_gatase-like"/>
</dbReference>
<feature type="binding site" evidence="10 12">
    <location>
        <begin position="139"/>
        <end position="140"/>
    </location>
    <ligand>
        <name>L-glutamine</name>
        <dbReference type="ChEBI" id="CHEBI:58359"/>
    </ligand>
</feature>